<dbReference type="InterPro" id="IPR051791">
    <property type="entry name" value="Pra-immunoreactive"/>
</dbReference>
<keyword evidence="3 7" id="KW-0812">Transmembrane</keyword>
<evidence type="ECO:0000313" key="10">
    <source>
        <dbReference type="Proteomes" id="UP001180489"/>
    </source>
</evidence>
<protein>
    <submittedName>
        <fullName evidence="9">RDD family protein</fullName>
    </submittedName>
</protein>
<feature type="region of interest" description="Disordered" evidence="6">
    <location>
        <begin position="224"/>
        <end position="462"/>
    </location>
</feature>
<feature type="compositionally biased region" description="Low complexity" evidence="6">
    <location>
        <begin position="106"/>
        <end position="150"/>
    </location>
</feature>
<sequence>MSAPTPAPGDDRPREGYYPDPSIPGYVRYWNGASWVPGTSRPAPTDGRPLTPPAGSGQPWPSHAPDTPAQTPGAADPGPDPGQSPPGHAHPAAPPGPGQAPGGTPGWATPGQAPARSAGAAGAPGWTAPEPAAGQGVAAGQGAAPAAGPQPSGPPVPSQAGPGGPQIPAPGLPVAGPVHAPGAGTGFGAPPAPPAPPAPSASPAPHAAHAAPAAPAVPAVPAVPAAPAAPVSPGSPAGSPSAPAGSFGPAPGSGQGGAPGPSPVETTGPHFFDEDPDARQPSPGDAQHGSRPEPAAAWGADRARQAGFGNEQDRRVSWGSPSGADPRLPADAPAAEPDARTPPAAGAGATPDGTFVFRRPGAAEPGPAGSAAPVADEGTMTFRAVPPRTGGQPGAPAGPGFGAGKAAADRAAAAQAQAQPLPAQAQPQAAPAPTVPPQPDAPGPLAASGTPVTSGPGGGQHSWAQQVHRLAGEDGEQPVLPWKPPVEDVFQAAARRQSEARPASLGKRLAARLVDTVVLAAVTGAAAVPLGTRAVDHVDEKIDAARLSGETVTVWLLDGTTALYLGVVLAVLLLFGVVYEALPTARWGRTLGKRLFGLEVRDIEGHEPPAFGAALRRWLVYSVPGLLVVGVVGVVWCLFDRPWHQCWHDKAAHTFVAG</sequence>
<evidence type="ECO:0000256" key="5">
    <source>
        <dbReference type="ARBA" id="ARBA00023136"/>
    </source>
</evidence>
<feature type="region of interest" description="Disordered" evidence="6">
    <location>
        <begin position="1"/>
        <end position="210"/>
    </location>
</feature>
<feature type="compositionally biased region" description="Pro residues" evidence="6">
    <location>
        <begin position="433"/>
        <end position="442"/>
    </location>
</feature>
<feature type="transmembrane region" description="Helical" evidence="7">
    <location>
        <begin position="618"/>
        <end position="639"/>
    </location>
</feature>
<keyword evidence="5 7" id="KW-0472">Membrane</keyword>
<evidence type="ECO:0000256" key="2">
    <source>
        <dbReference type="ARBA" id="ARBA00022475"/>
    </source>
</evidence>
<name>A0ABU2URE0_9ACTN</name>
<keyword evidence="2" id="KW-1003">Cell membrane</keyword>
<reference evidence="9" key="1">
    <citation type="submission" date="2024-05" db="EMBL/GenBank/DDBJ databases">
        <title>30 novel species of actinomycetes from the DSMZ collection.</title>
        <authorList>
            <person name="Nouioui I."/>
        </authorList>
    </citation>
    <scope>NUCLEOTIDE SEQUENCE</scope>
    <source>
        <strain evidence="9">DSM 41014</strain>
    </source>
</reference>
<evidence type="ECO:0000256" key="3">
    <source>
        <dbReference type="ARBA" id="ARBA00022692"/>
    </source>
</evidence>
<feature type="compositionally biased region" description="Low complexity" evidence="6">
    <location>
        <begin position="324"/>
        <end position="375"/>
    </location>
</feature>
<feature type="transmembrane region" description="Helical" evidence="7">
    <location>
        <begin position="552"/>
        <end position="579"/>
    </location>
</feature>
<organism evidence="9 10">
    <name type="scientific">Streptomyces hintoniae</name>
    <dbReference type="NCBI Taxonomy" id="3075521"/>
    <lineage>
        <taxon>Bacteria</taxon>
        <taxon>Bacillati</taxon>
        <taxon>Actinomycetota</taxon>
        <taxon>Actinomycetes</taxon>
        <taxon>Kitasatosporales</taxon>
        <taxon>Streptomycetaceae</taxon>
        <taxon>Streptomyces</taxon>
    </lineage>
</organism>
<accession>A0ABU2URE0</accession>
<evidence type="ECO:0000259" key="8">
    <source>
        <dbReference type="Pfam" id="PF06271"/>
    </source>
</evidence>
<evidence type="ECO:0000256" key="4">
    <source>
        <dbReference type="ARBA" id="ARBA00022989"/>
    </source>
</evidence>
<dbReference type="PANTHER" id="PTHR36115:SF4">
    <property type="entry name" value="MEMBRANE PROTEIN"/>
    <property type="match status" value="1"/>
</dbReference>
<evidence type="ECO:0000256" key="1">
    <source>
        <dbReference type="ARBA" id="ARBA00004651"/>
    </source>
</evidence>
<feature type="compositionally biased region" description="Low complexity" evidence="6">
    <location>
        <begin position="404"/>
        <end position="432"/>
    </location>
</feature>
<proteinExistence type="predicted"/>
<feature type="domain" description="RDD" evidence="8">
    <location>
        <begin position="503"/>
        <end position="652"/>
    </location>
</feature>
<comment type="subcellular location">
    <subcellularLocation>
        <location evidence="1">Cell membrane</location>
        <topology evidence="1">Multi-pass membrane protein</topology>
    </subcellularLocation>
</comment>
<evidence type="ECO:0000256" key="7">
    <source>
        <dbReference type="SAM" id="Phobius"/>
    </source>
</evidence>
<feature type="compositionally biased region" description="Gly residues" evidence="6">
    <location>
        <begin position="391"/>
        <end position="403"/>
    </location>
</feature>
<keyword evidence="4 7" id="KW-1133">Transmembrane helix</keyword>
<dbReference type="Proteomes" id="UP001180489">
    <property type="component" value="Unassembled WGS sequence"/>
</dbReference>
<dbReference type="EMBL" id="JAVRFF010000035">
    <property type="protein sequence ID" value="MDT0475849.1"/>
    <property type="molecule type" value="Genomic_DNA"/>
</dbReference>
<dbReference type="PANTHER" id="PTHR36115">
    <property type="entry name" value="PROLINE-RICH ANTIGEN HOMOLOG-RELATED"/>
    <property type="match status" value="1"/>
</dbReference>
<gene>
    <name evidence="9" type="ORF">RM863_27360</name>
</gene>
<dbReference type="Pfam" id="PF06271">
    <property type="entry name" value="RDD"/>
    <property type="match status" value="1"/>
</dbReference>
<feature type="compositionally biased region" description="Low complexity" evidence="6">
    <location>
        <begin position="64"/>
        <end position="77"/>
    </location>
</feature>
<feature type="compositionally biased region" description="Low complexity" evidence="6">
    <location>
        <begin position="224"/>
        <end position="250"/>
    </location>
</feature>
<evidence type="ECO:0000256" key="6">
    <source>
        <dbReference type="SAM" id="MobiDB-lite"/>
    </source>
</evidence>
<feature type="compositionally biased region" description="Pro residues" evidence="6">
    <location>
        <begin position="190"/>
        <end position="202"/>
    </location>
</feature>
<dbReference type="InterPro" id="IPR010432">
    <property type="entry name" value="RDD"/>
</dbReference>
<keyword evidence="10" id="KW-1185">Reference proteome</keyword>
<evidence type="ECO:0000313" key="9">
    <source>
        <dbReference type="EMBL" id="MDT0475849.1"/>
    </source>
</evidence>
<comment type="caution">
    <text evidence="9">The sequence shown here is derived from an EMBL/GenBank/DDBJ whole genome shotgun (WGS) entry which is preliminary data.</text>
</comment>